<keyword evidence="6" id="KW-0539">Nucleus</keyword>
<keyword evidence="5" id="KW-0238">DNA-binding</keyword>
<evidence type="ECO:0000256" key="1">
    <source>
        <dbReference type="ARBA" id="ARBA00004123"/>
    </source>
</evidence>
<feature type="region of interest" description="Disordered" evidence="9">
    <location>
        <begin position="842"/>
        <end position="865"/>
    </location>
</feature>
<accession>A0AAE0TH59</accession>
<dbReference type="PANTHER" id="PTHR46765:SF1">
    <property type="entry name" value="P-LOOP CONTAINING NUCLEOSIDE TRIPHOSPHATE HYDROLASES SUPERFAMILY PROTEIN"/>
    <property type="match status" value="1"/>
</dbReference>
<organism evidence="11 12">
    <name type="scientific">Potamilus streckersoni</name>
    <dbReference type="NCBI Taxonomy" id="2493646"/>
    <lineage>
        <taxon>Eukaryota</taxon>
        <taxon>Metazoa</taxon>
        <taxon>Spiralia</taxon>
        <taxon>Lophotrochozoa</taxon>
        <taxon>Mollusca</taxon>
        <taxon>Bivalvia</taxon>
        <taxon>Autobranchia</taxon>
        <taxon>Heteroconchia</taxon>
        <taxon>Palaeoheterodonta</taxon>
        <taxon>Unionida</taxon>
        <taxon>Unionoidea</taxon>
        <taxon>Unionidae</taxon>
        <taxon>Ambleminae</taxon>
        <taxon>Lampsilini</taxon>
        <taxon>Potamilus</taxon>
    </lineage>
</organism>
<feature type="domain" description="AAA+ ATPase" evidence="10">
    <location>
        <begin position="373"/>
        <end position="508"/>
    </location>
</feature>
<evidence type="ECO:0000256" key="2">
    <source>
        <dbReference type="ARBA" id="ARBA00022705"/>
    </source>
</evidence>
<dbReference type="InterPro" id="IPR003959">
    <property type="entry name" value="ATPase_AAA_core"/>
</dbReference>
<keyword evidence="4" id="KW-0067">ATP-binding</keyword>
<dbReference type="Gene3D" id="1.10.8.60">
    <property type="match status" value="1"/>
</dbReference>
<evidence type="ECO:0000256" key="8">
    <source>
        <dbReference type="ARBA" id="ARBA00043975"/>
    </source>
</evidence>
<dbReference type="GO" id="GO:0005634">
    <property type="term" value="C:nucleus"/>
    <property type="evidence" value="ECO:0007669"/>
    <property type="project" value="UniProtKB-SubCell"/>
</dbReference>
<feature type="region of interest" description="Disordered" evidence="9">
    <location>
        <begin position="12"/>
        <end position="88"/>
    </location>
</feature>
<dbReference type="PANTHER" id="PTHR46765">
    <property type="entry name" value="P-LOOP CONTAINING NUCLEOSIDE TRIPHOSPHATE HYDROLASES SUPERFAMILY PROTEIN"/>
    <property type="match status" value="1"/>
</dbReference>
<dbReference type="InterPro" id="IPR003593">
    <property type="entry name" value="AAA+_ATPase"/>
</dbReference>
<dbReference type="GO" id="GO:0016887">
    <property type="term" value="F:ATP hydrolysis activity"/>
    <property type="evidence" value="ECO:0007669"/>
    <property type="project" value="InterPro"/>
</dbReference>
<dbReference type="EMBL" id="JAEAOA010001782">
    <property type="protein sequence ID" value="KAK3609805.1"/>
    <property type="molecule type" value="Genomic_DNA"/>
</dbReference>
<dbReference type="GO" id="GO:0005524">
    <property type="term" value="F:ATP binding"/>
    <property type="evidence" value="ECO:0007669"/>
    <property type="project" value="UniProtKB-KW"/>
</dbReference>
<dbReference type="CDD" id="cd00009">
    <property type="entry name" value="AAA"/>
    <property type="match status" value="1"/>
</dbReference>
<dbReference type="SUPFAM" id="SSF52540">
    <property type="entry name" value="P-loop containing nucleoside triphosphate hydrolases"/>
    <property type="match status" value="1"/>
</dbReference>
<evidence type="ECO:0000313" key="11">
    <source>
        <dbReference type="EMBL" id="KAK3609805.1"/>
    </source>
</evidence>
<dbReference type="Gene3D" id="3.40.50.300">
    <property type="entry name" value="P-loop containing nucleotide triphosphate hydrolases"/>
    <property type="match status" value="1"/>
</dbReference>
<dbReference type="AlphaFoldDB" id="A0AAE0TH59"/>
<feature type="compositionally biased region" description="Acidic residues" evidence="9">
    <location>
        <begin position="12"/>
        <end position="21"/>
    </location>
</feature>
<protein>
    <recommendedName>
        <fullName evidence="10">AAA+ ATPase domain-containing protein</fullName>
    </recommendedName>
</protein>
<dbReference type="InterPro" id="IPR027417">
    <property type="entry name" value="P-loop_NTPase"/>
</dbReference>
<reference evidence="11" key="1">
    <citation type="journal article" date="2021" name="Genome Biol. Evol.">
        <title>A High-Quality Reference Genome for a Parasitic Bivalve with Doubly Uniparental Inheritance (Bivalvia: Unionida).</title>
        <authorList>
            <person name="Smith C.H."/>
        </authorList>
    </citation>
    <scope>NUCLEOTIDE SEQUENCE</scope>
    <source>
        <strain evidence="11">CHS0354</strain>
    </source>
</reference>
<evidence type="ECO:0000256" key="6">
    <source>
        <dbReference type="ARBA" id="ARBA00023242"/>
    </source>
</evidence>
<comment type="caution">
    <text evidence="11">The sequence shown here is derived from an EMBL/GenBank/DDBJ whole genome shotgun (WGS) entry which is preliminary data.</text>
</comment>
<dbReference type="CDD" id="cd18140">
    <property type="entry name" value="HLD_clamp_RFC"/>
    <property type="match status" value="1"/>
</dbReference>
<keyword evidence="7" id="KW-0131">Cell cycle</keyword>
<keyword evidence="12" id="KW-1185">Reference proteome</keyword>
<reference evidence="11" key="3">
    <citation type="submission" date="2023-05" db="EMBL/GenBank/DDBJ databases">
        <authorList>
            <person name="Smith C.H."/>
        </authorList>
    </citation>
    <scope>NUCLEOTIDE SEQUENCE</scope>
    <source>
        <strain evidence="11">CHS0354</strain>
        <tissue evidence="11">Mantle</tissue>
    </source>
</reference>
<evidence type="ECO:0000313" key="12">
    <source>
        <dbReference type="Proteomes" id="UP001195483"/>
    </source>
</evidence>
<keyword evidence="3" id="KW-0547">Nucleotide-binding</keyword>
<evidence type="ECO:0000259" key="10">
    <source>
        <dbReference type="SMART" id="SM00382"/>
    </source>
</evidence>
<dbReference type="GO" id="GO:0006260">
    <property type="term" value="P:DNA replication"/>
    <property type="evidence" value="ECO:0007669"/>
    <property type="project" value="UniProtKB-KW"/>
</dbReference>
<evidence type="ECO:0000256" key="7">
    <source>
        <dbReference type="ARBA" id="ARBA00023306"/>
    </source>
</evidence>
<dbReference type="SMART" id="SM00382">
    <property type="entry name" value="AAA"/>
    <property type="match status" value="1"/>
</dbReference>
<evidence type="ECO:0000256" key="9">
    <source>
        <dbReference type="SAM" id="MobiDB-lite"/>
    </source>
</evidence>
<dbReference type="GO" id="GO:0003677">
    <property type="term" value="F:DNA binding"/>
    <property type="evidence" value="ECO:0007669"/>
    <property type="project" value="UniProtKB-KW"/>
</dbReference>
<dbReference type="Proteomes" id="UP001195483">
    <property type="component" value="Unassembled WGS sequence"/>
</dbReference>
<name>A0AAE0TH59_9BIVA</name>
<reference evidence="11" key="2">
    <citation type="journal article" date="2021" name="Genome Biol. Evol.">
        <title>Developing a high-quality reference genome for a parasitic bivalve with doubly uniparental inheritance (Bivalvia: Unionida).</title>
        <authorList>
            <person name="Smith C.H."/>
        </authorList>
    </citation>
    <scope>NUCLEOTIDE SEQUENCE</scope>
    <source>
        <strain evidence="11">CHS0354</strain>
        <tissue evidence="11">Mantle</tissue>
    </source>
</reference>
<evidence type="ECO:0000256" key="3">
    <source>
        <dbReference type="ARBA" id="ARBA00022741"/>
    </source>
</evidence>
<proteinExistence type="inferred from homology"/>
<keyword evidence="2" id="KW-0235">DNA replication</keyword>
<comment type="similarity">
    <text evidence="8">Belongs to the activator 1 small subunits family. CTF18 subfamily.</text>
</comment>
<dbReference type="Pfam" id="PF00004">
    <property type="entry name" value="AAA"/>
    <property type="match status" value="1"/>
</dbReference>
<evidence type="ECO:0000256" key="5">
    <source>
        <dbReference type="ARBA" id="ARBA00023125"/>
    </source>
</evidence>
<sequence length="946" mass="109199">MDDEFELQYADEIDALGDFEPPEATISKPKRSLNFTTPSHKSKTDKDDELEGLVPLTSPKDLPNGSTLDRKSDAGITGTSVFGKRQDKKRVRGEEFANALEFSEDERLPEIVPESKKAKLDTSIAARISSEFSDDFDDDILLATPEVMMKIVNTRQKRNTQYGQPDTIPVAVLADYNFERKRVHRRVPSGDFIAITGYEGERVYMKLKDETTLEKEYLSLKKSMKSSQLLAVPFEELRQQVEDERQRQLIAESERVTSEVHRQLDTDLDFVEGDERDIEIEGLKGTGPPALPDDYEEQSSLWVEKYTPRRYTDLLSEENINRTLLHWLRLWDYVVFGKEINLKTKEKKAVKENKKKKFQPQVLEELDKLKRPLQKIAMLSGPPGLGKTTLAHIVASHAGYNVVEMNASDDRSAEVFKNKIEAATQMKAVMGNDPKPNCLIIDEIDGAPQAAINVLLNFVKKTENPAPTKKNKKDGAVLLRPVICICNDQYVPALRQLRQNAVIMNFPPTETTKLAARLYEVIRLEQFKADMNTLLALCEKTDNDIRSCLNTLQFVQRRFKELSLKTIQNLSVGHKDSQKSLFSVWYEIFSLPRVKRNRFLSLRDISDKDLQVNNTSPTARFWNILSVVQSAGEYEKLTQGLFENYLECRFKDPHMEGVCLANEWLCFTDVINQQISHMQDYRLMPYLPYLSVIFHFLFAASVPPKVQYPHAQFEAFTKMSKCQNLINTMMSDMTPMVRKFLNQPITLLEILPPLTDIIQPTFRPVNTQLYSAREKEDLAQLIRIMIAYNMTYHQEKTADGQYNYILDPNMEEVVRFPGMKQHRQLTYAAKQMIAREIELEKMRRGEASRNQHQESNEEKLENENSKKGLLIPNHRQKLQAKPIIKEEDKPMRDFFGRVILKTTLDIKESSKDFPENRNVLKTDIWFHFKEGFSNAVRRNVKVQDLL</sequence>
<dbReference type="FunFam" id="3.40.50.300:FF:001083">
    <property type="entry name" value="Chromosome transmission fidelity factor 18"/>
    <property type="match status" value="1"/>
</dbReference>
<comment type="subcellular location">
    <subcellularLocation>
        <location evidence="1">Nucleus</location>
    </subcellularLocation>
</comment>
<gene>
    <name evidence="11" type="ORF">CHS0354_029843</name>
</gene>
<evidence type="ECO:0000256" key="4">
    <source>
        <dbReference type="ARBA" id="ARBA00022840"/>
    </source>
</evidence>
<dbReference type="InterPro" id="IPR047854">
    <property type="entry name" value="RFC_lid"/>
</dbReference>
<dbReference type="InterPro" id="IPR053016">
    <property type="entry name" value="CTF18-RFC_complex"/>
</dbReference>